<comment type="caution">
    <text evidence="9">The sequence shown here is derived from an EMBL/GenBank/DDBJ whole genome shotgun (WGS) entry which is preliminary data.</text>
</comment>
<dbReference type="InterPro" id="IPR039425">
    <property type="entry name" value="RNA_pol_sigma-70-like"/>
</dbReference>
<accession>A0ABV9B4A4</accession>
<evidence type="ECO:0000256" key="1">
    <source>
        <dbReference type="ARBA" id="ARBA00010641"/>
    </source>
</evidence>
<keyword evidence="3" id="KW-0731">Sigma factor</keyword>
<protein>
    <submittedName>
        <fullName evidence="9">RNA polymerase sigma factor</fullName>
    </submittedName>
</protein>
<dbReference type="InterPro" id="IPR007630">
    <property type="entry name" value="RNA_pol_sigma70_r4"/>
</dbReference>
<feature type="domain" description="RNA polymerase sigma-70 region 4" evidence="8">
    <location>
        <begin position="143"/>
        <end position="190"/>
    </location>
</feature>
<feature type="region of interest" description="Disordered" evidence="6">
    <location>
        <begin position="209"/>
        <end position="243"/>
    </location>
</feature>
<dbReference type="InterPro" id="IPR013325">
    <property type="entry name" value="RNA_pol_sigma_r2"/>
</dbReference>
<evidence type="ECO:0000259" key="8">
    <source>
        <dbReference type="Pfam" id="PF04545"/>
    </source>
</evidence>
<dbReference type="SUPFAM" id="SSF88659">
    <property type="entry name" value="Sigma3 and sigma4 domains of RNA polymerase sigma factors"/>
    <property type="match status" value="1"/>
</dbReference>
<evidence type="ECO:0000256" key="6">
    <source>
        <dbReference type="SAM" id="MobiDB-lite"/>
    </source>
</evidence>
<dbReference type="NCBIfam" id="TIGR02937">
    <property type="entry name" value="sigma70-ECF"/>
    <property type="match status" value="1"/>
</dbReference>
<dbReference type="PANTHER" id="PTHR43133">
    <property type="entry name" value="RNA POLYMERASE ECF-TYPE SIGMA FACTO"/>
    <property type="match status" value="1"/>
</dbReference>
<dbReference type="RefSeq" id="WP_381183625.1">
    <property type="nucleotide sequence ID" value="NZ_JBHSFK010000040.1"/>
</dbReference>
<gene>
    <name evidence="9" type="ORF">ACFPIH_43020</name>
</gene>
<dbReference type="Pfam" id="PF04545">
    <property type="entry name" value="Sigma70_r4"/>
    <property type="match status" value="1"/>
</dbReference>
<dbReference type="PANTHER" id="PTHR43133:SF57">
    <property type="entry name" value="RNA POLYMERASE SIGMA-70 FACTOR"/>
    <property type="match status" value="1"/>
</dbReference>
<dbReference type="Proteomes" id="UP001595839">
    <property type="component" value="Unassembled WGS sequence"/>
</dbReference>
<evidence type="ECO:0000256" key="2">
    <source>
        <dbReference type="ARBA" id="ARBA00023015"/>
    </source>
</evidence>
<keyword evidence="2" id="KW-0805">Transcription regulation</keyword>
<dbReference type="EMBL" id="JBHSFK010000040">
    <property type="protein sequence ID" value="MFC4506146.1"/>
    <property type="molecule type" value="Genomic_DNA"/>
</dbReference>
<evidence type="ECO:0000313" key="9">
    <source>
        <dbReference type="EMBL" id="MFC4506146.1"/>
    </source>
</evidence>
<sequence length="357" mass="39085">MTVIDTTTRPASEAEQPVAAIVDRARGGDREAFGVLYARYRPQIYTYLWRRTHDREVSEDLTSDVFVRALARIGTFTWHGSDFGAWLATIARNLLLDHYKSARHRREIPVGDMYDQDLPVGDVGEQVTEHLAKADVLAELRKALGDLTPDQWKCLWLRYWHDLPFGDIGQRMDRTMHAAQRLGGRALQNLSTPEIKAALLQAASGSLSQACAAPQTSPRAPSPRRPAPMDSLAPGRTRPMATPDATVTLSPLTAGQAVALVLLRDGFSERSITQRTGVTADTLYPLAATHGITAPHGTVEGHRCHEGAGTEPCDGCSLADGRDQARARARHRKSLGSLPRALQRQAASRTAHRTAAR</sequence>
<feature type="compositionally biased region" description="Low complexity" evidence="6">
    <location>
        <begin position="209"/>
        <end position="219"/>
    </location>
</feature>
<dbReference type="SUPFAM" id="SSF88946">
    <property type="entry name" value="Sigma2 domain of RNA polymerase sigma factors"/>
    <property type="match status" value="1"/>
</dbReference>
<reference evidence="10" key="1">
    <citation type="journal article" date="2019" name="Int. J. Syst. Evol. Microbiol.">
        <title>The Global Catalogue of Microorganisms (GCM) 10K type strain sequencing project: providing services to taxonomists for standard genome sequencing and annotation.</title>
        <authorList>
            <consortium name="The Broad Institute Genomics Platform"/>
            <consortium name="The Broad Institute Genome Sequencing Center for Infectious Disease"/>
            <person name="Wu L."/>
            <person name="Ma J."/>
        </authorList>
    </citation>
    <scope>NUCLEOTIDE SEQUENCE [LARGE SCALE GENOMIC DNA]</scope>
    <source>
        <strain evidence="10">CGMCC 4.7177</strain>
    </source>
</reference>
<comment type="similarity">
    <text evidence="1">Belongs to the sigma-70 factor family. ECF subfamily.</text>
</comment>
<dbReference type="Pfam" id="PF04542">
    <property type="entry name" value="Sigma70_r2"/>
    <property type="match status" value="1"/>
</dbReference>
<keyword evidence="5" id="KW-0804">Transcription</keyword>
<dbReference type="InterPro" id="IPR007627">
    <property type="entry name" value="RNA_pol_sigma70_r2"/>
</dbReference>
<evidence type="ECO:0000256" key="5">
    <source>
        <dbReference type="ARBA" id="ARBA00023163"/>
    </source>
</evidence>
<keyword evidence="10" id="KW-1185">Reference proteome</keyword>
<dbReference type="Gene3D" id="1.10.1740.10">
    <property type="match status" value="1"/>
</dbReference>
<evidence type="ECO:0000313" key="10">
    <source>
        <dbReference type="Proteomes" id="UP001595839"/>
    </source>
</evidence>
<dbReference type="InterPro" id="IPR036388">
    <property type="entry name" value="WH-like_DNA-bd_sf"/>
</dbReference>
<feature type="region of interest" description="Disordered" evidence="6">
    <location>
        <begin position="324"/>
        <end position="357"/>
    </location>
</feature>
<keyword evidence="4" id="KW-0238">DNA-binding</keyword>
<dbReference type="InterPro" id="IPR014284">
    <property type="entry name" value="RNA_pol_sigma-70_dom"/>
</dbReference>
<evidence type="ECO:0000256" key="3">
    <source>
        <dbReference type="ARBA" id="ARBA00023082"/>
    </source>
</evidence>
<organism evidence="9 10">
    <name type="scientific">Streptomyces vulcanius</name>
    <dbReference type="NCBI Taxonomy" id="1441876"/>
    <lineage>
        <taxon>Bacteria</taxon>
        <taxon>Bacillati</taxon>
        <taxon>Actinomycetota</taxon>
        <taxon>Actinomycetes</taxon>
        <taxon>Kitasatosporales</taxon>
        <taxon>Streptomycetaceae</taxon>
        <taxon>Streptomyces</taxon>
    </lineage>
</organism>
<evidence type="ECO:0000259" key="7">
    <source>
        <dbReference type="Pfam" id="PF04542"/>
    </source>
</evidence>
<proteinExistence type="inferred from homology"/>
<dbReference type="Gene3D" id="1.10.10.10">
    <property type="entry name" value="Winged helix-like DNA-binding domain superfamily/Winged helix DNA-binding domain"/>
    <property type="match status" value="1"/>
</dbReference>
<evidence type="ECO:0000256" key="4">
    <source>
        <dbReference type="ARBA" id="ARBA00023125"/>
    </source>
</evidence>
<name>A0ABV9B4A4_9ACTN</name>
<dbReference type="InterPro" id="IPR013324">
    <property type="entry name" value="RNA_pol_sigma_r3/r4-like"/>
</dbReference>
<feature type="domain" description="RNA polymerase sigma-70 region 2" evidence="7">
    <location>
        <begin position="36"/>
        <end position="103"/>
    </location>
</feature>